<dbReference type="EMBL" id="JAKELL010000028">
    <property type="protein sequence ID" value="KAH8990977.1"/>
    <property type="molecule type" value="Genomic_DNA"/>
</dbReference>
<evidence type="ECO:0000313" key="3">
    <source>
        <dbReference type="Proteomes" id="UP001201163"/>
    </source>
</evidence>
<keyword evidence="3" id="KW-1185">Reference proteome</keyword>
<evidence type="ECO:0000256" key="1">
    <source>
        <dbReference type="SAM" id="MobiDB-lite"/>
    </source>
</evidence>
<comment type="caution">
    <text evidence="2">The sequence shown here is derived from an EMBL/GenBank/DDBJ whole genome shotgun (WGS) entry which is preliminary data.</text>
</comment>
<gene>
    <name evidence="2" type="ORF">EDB92DRAFT_702681</name>
</gene>
<proteinExistence type="predicted"/>
<protein>
    <submittedName>
        <fullName evidence="2">Uncharacterized protein</fullName>
    </submittedName>
</protein>
<sequence>MHARAAPRAERRTCILRLHTLPVHACAFSLHRTLHPVPPRARRRRTHLSGRPRRRYRRLPLSDSFAARGLVDGNTHDDEGDGEDEGSESGHGSVLSHAGRARVRYRFGAGPRVAGVRPTACAAQVGMSTCSTCLPAGKSRCIFEFAEMAQARISWVSGRRDLWLHLSEISFRSPNEIGAMYRIMMDLPYSDSGAFSFSPDTWIHRKISAPKPRCQRLTATPRTL</sequence>
<reference evidence="2" key="1">
    <citation type="submission" date="2022-01" db="EMBL/GenBank/DDBJ databases">
        <title>Comparative genomics reveals a dynamic genome evolution in the ectomycorrhizal milk-cap (Lactarius) mushrooms.</title>
        <authorList>
            <consortium name="DOE Joint Genome Institute"/>
            <person name="Lebreton A."/>
            <person name="Tang N."/>
            <person name="Kuo A."/>
            <person name="LaButti K."/>
            <person name="Drula E."/>
            <person name="Barry K."/>
            <person name="Clum A."/>
            <person name="Lipzen A."/>
            <person name="Mousain D."/>
            <person name="Ng V."/>
            <person name="Wang R."/>
            <person name="Wang X."/>
            <person name="Dai Y."/>
            <person name="Henrissat B."/>
            <person name="Grigoriev I.V."/>
            <person name="Guerin-Laguette A."/>
            <person name="Yu F."/>
            <person name="Martin F.M."/>
        </authorList>
    </citation>
    <scope>NUCLEOTIDE SEQUENCE</scope>
    <source>
        <strain evidence="2">QP</strain>
    </source>
</reference>
<evidence type="ECO:0000313" key="2">
    <source>
        <dbReference type="EMBL" id="KAH8990977.1"/>
    </source>
</evidence>
<feature type="region of interest" description="Disordered" evidence="1">
    <location>
        <begin position="68"/>
        <end position="97"/>
    </location>
</feature>
<organism evidence="2 3">
    <name type="scientific">Lactarius akahatsu</name>
    <dbReference type="NCBI Taxonomy" id="416441"/>
    <lineage>
        <taxon>Eukaryota</taxon>
        <taxon>Fungi</taxon>
        <taxon>Dikarya</taxon>
        <taxon>Basidiomycota</taxon>
        <taxon>Agaricomycotina</taxon>
        <taxon>Agaricomycetes</taxon>
        <taxon>Russulales</taxon>
        <taxon>Russulaceae</taxon>
        <taxon>Lactarius</taxon>
    </lineage>
</organism>
<name>A0AAD4QAJ8_9AGAM</name>
<accession>A0AAD4QAJ8</accession>
<feature type="compositionally biased region" description="Acidic residues" evidence="1">
    <location>
        <begin position="78"/>
        <end position="87"/>
    </location>
</feature>
<dbReference type="AlphaFoldDB" id="A0AAD4QAJ8"/>
<dbReference type="Proteomes" id="UP001201163">
    <property type="component" value="Unassembled WGS sequence"/>
</dbReference>